<accession>A0A815HD53</accession>
<comment type="subcellular location">
    <subcellularLocation>
        <location evidence="1">Membrane</location>
        <topology evidence="1">Multi-pass membrane protein</topology>
    </subcellularLocation>
</comment>
<feature type="transmembrane region" description="Helical" evidence="8">
    <location>
        <begin position="639"/>
        <end position="660"/>
    </location>
</feature>
<evidence type="ECO:0000256" key="5">
    <source>
        <dbReference type="ARBA" id="ARBA00022927"/>
    </source>
</evidence>
<keyword evidence="7 8" id="KW-0472">Membrane</keyword>
<feature type="transmembrane region" description="Helical" evidence="8">
    <location>
        <begin position="435"/>
        <end position="452"/>
    </location>
</feature>
<dbReference type="GO" id="GO:0035673">
    <property type="term" value="F:oligopeptide transmembrane transporter activity"/>
    <property type="evidence" value="ECO:0007669"/>
    <property type="project" value="InterPro"/>
</dbReference>
<dbReference type="EMBL" id="CAJOBC010065231">
    <property type="protein sequence ID" value="CAF4223774.1"/>
    <property type="molecule type" value="Genomic_DNA"/>
</dbReference>
<dbReference type="AlphaFoldDB" id="A0A815HD53"/>
<evidence type="ECO:0000313" key="9">
    <source>
        <dbReference type="EMBL" id="CAF1352522.1"/>
    </source>
</evidence>
<proteinExistence type="predicted"/>
<feature type="transmembrane region" description="Helical" evidence="8">
    <location>
        <begin position="189"/>
        <end position="210"/>
    </location>
</feature>
<evidence type="ECO:0000313" key="10">
    <source>
        <dbReference type="EMBL" id="CAF4223774.1"/>
    </source>
</evidence>
<comment type="caution">
    <text evidence="9">The sequence shown here is derived from an EMBL/GenBank/DDBJ whole genome shotgun (WGS) entry which is preliminary data.</text>
</comment>
<reference evidence="9" key="1">
    <citation type="submission" date="2021-02" db="EMBL/GenBank/DDBJ databases">
        <authorList>
            <person name="Nowell W R."/>
        </authorList>
    </citation>
    <scope>NUCLEOTIDE SEQUENCE</scope>
</reference>
<protein>
    <recommendedName>
        <fullName evidence="12">Oligopeptide transporter</fullName>
    </recommendedName>
</protein>
<evidence type="ECO:0000256" key="2">
    <source>
        <dbReference type="ARBA" id="ARBA00022448"/>
    </source>
</evidence>
<evidence type="ECO:0000256" key="7">
    <source>
        <dbReference type="ARBA" id="ARBA00023136"/>
    </source>
</evidence>
<keyword evidence="2" id="KW-0813">Transport</keyword>
<dbReference type="EMBL" id="CAJNOQ010014981">
    <property type="protein sequence ID" value="CAF1352522.1"/>
    <property type="molecule type" value="Genomic_DNA"/>
</dbReference>
<evidence type="ECO:0000256" key="3">
    <source>
        <dbReference type="ARBA" id="ARBA00022692"/>
    </source>
</evidence>
<evidence type="ECO:0000256" key="8">
    <source>
        <dbReference type="SAM" id="Phobius"/>
    </source>
</evidence>
<keyword evidence="5" id="KW-0653">Protein transport</keyword>
<feature type="transmembrane region" description="Helical" evidence="8">
    <location>
        <begin position="310"/>
        <end position="326"/>
    </location>
</feature>
<feature type="transmembrane region" description="Helical" evidence="8">
    <location>
        <begin position="611"/>
        <end position="632"/>
    </location>
</feature>
<dbReference type="GO" id="GO:0015031">
    <property type="term" value="P:protein transport"/>
    <property type="evidence" value="ECO:0007669"/>
    <property type="project" value="UniProtKB-KW"/>
</dbReference>
<feature type="transmembrane region" description="Helical" evidence="8">
    <location>
        <begin position="666"/>
        <end position="684"/>
    </location>
</feature>
<evidence type="ECO:0000256" key="4">
    <source>
        <dbReference type="ARBA" id="ARBA00022856"/>
    </source>
</evidence>
<keyword evidence="6 8" id="KW-1133">Transmembrane helix</keyword>
<dbReference type="PANTHER" id="PTHR22601">
    <property type="entry name" value="ISP4 LIKE PROTEIN"/>
    <property type="match status" value="1"/>
</dbReference>
<keyword evidence="3 8" id="KW-0812">Transmembrane</keyword>
<dbReference type="Pfam" id="PF03169">
    <property type="entry name" value="OPT"/>
    <property type="match status" value="1"/>
</dbReference>
<dbReference type="Proteomes" id="UP000681722">
    <property type="component" value="Unassembled WGS sequence"/>
</dbReference>
<feature type="transmembrane region" description="Helical" evidence="8">
    <location>
        <begin position="488"/>
        <end position="510"/>
    </location>
</feature>
<feature type="transmembrane region" description="Helical" evidence="8">
    <location>
        <begin position="230"/>
        <end position="263"/>
    </location>
</feature>
<dbReference type="Proteomes" id="UP000663829">
    <property type="component" value="Unassembled WGS sequence"/>
</dbReference>
<feature type="transmembrane region" description="Helical" evidence="8">
    <location>
        <begin position="62"/>
        <end position="80"/>
    </location>
</feature>
<dbReference type="NCBIfam" id="TIGR00727">
    <property type="entry name" value="ISP4_OPT"/>
    <property type="match status" value="1"/>
</dbReference>
<organism evidence="9 11">
    <name type="scientific">Didymodactylos carnosus</name>
    <dbReference type="NCBI Taxonomy" id="1234261"/>
    <lineage>
        <taxon>Eukaryota</taxon>
        <taxon>Metazoa</taxon>
        <taxon>Spiralia</taxon>
        <taxon>Gnathifera</taxon>
        <taxon>Rotifera</taxon>
        <taxon>Eurotatoria</taxon>
        <taxon>Bdelloidea</taxon>
        <taxon>Philodinida</taxon>
        <taxon>Philodinidae</taxon>
        <taxon>Didymodactylos</taxon>
    </lineage>
</organism>
<feature type="transmembrane region" description="Helical" evidence="8">
    <location>
        <begin position="544"/>
        <end position="566"/>
    </location>
</feature>
<evidence type="ECO:0000313" key="11">
    <source>
        <dbReference type="Proteomes" id="UP000663829"/>
    </source>
</evidence>
<feature type="transmembrane region" description="Helical" evidence="8">
    <location>
        <begin position="164"/>
        <end position="182"/>
    </location>
</feature>
<dbReference type="InterPro" id="IPR004813">
    <property type="entry name" value="OPT"/>
</dbReference>
<dbReference type="OrthoDB" id="9986677at2759"/>
<sequence length="750" mass="85385">MDTQNNNYGSSRNSNAYINNNDLLVDIQSRFSAIEESPYEEVAANVLNTDDKTLPCLTFRSFLLGIVFVIILSFINQFFLFRTNPVVVTSTIVQILSYPLGKLMARTLTTRSLHITKKITFTLNPGPFNIKEHTVITIMSSSSVPYTIYLITLARHFYQFDMSHLVGICLVLSSQMMGYSLAGIMRRFLIWPSSMIWPTTLVTSAFLRILHETKDDEKESNLSKWTLTRLRWFLYISLISFCYYWLPGYIFPFLSTFSIVCLIKPKNLLFSQVTGNNGLGLGTFRLDWIAITAFLGSPIIVPWIAQLNTIIGFLISGWLIIPIGYYKNIWNSKLFPIGTTQLYRENGDKYNITEILLSNGLYLNQTAYEHYGYVRLAFLFALSYGIAFAVIPATVVHIIIFHGKQILHQMTTSVDVEMSDIHGKLMSKYREVPEWWYAVVLCLTFFVSSLLCHYGKLMIWYYLFLCVVLVFFTLLPIGIIAAQTNQVIAFNIISQLVAGFIMTGDVMGVATFKSYGVEMKTTAIVFLTNLKLGHYMKIPPRITFSIQFLSTFISCVVAYITATYLLGHIDGICSSNSLNWSCPNPNLFYSASVIWGLVGPKRMFVTNNISYYHLLWFFLIGAFLPFLLWLLMKFSPSRLKLYLSLIHVPVIFTVLTNIATAKLSDYPSWIIVGCLFTLILRKYASEWWKHYAFVTSAALDCGTAVSSLIIFFIFNNQNIMFPQWWGLGGSTGDGCPLSNANYFGNISRYK</sequence>
<gene>
    <name evidence="9" type="ORF">GPM918_LOCUS30983</name>
    <name evidence="10" type="ORF">SRO942_LOCUS31615</name>
</gene>
<feature type="transmembrane region" description="Helical" evidence="8">
    <location>
        <begin position="459"/>
        <end position="482"/>
    </location>
</feature>
<dbReference type="GO" id="GO:0016020">
    <property type="term" value="C:membrane"/>
    <property type="evidence" value="ECO:0007669"/>
    <property type="project" value="UniProtKB-SubCell"/>
</dbReference>
<name>A0A815HD53_9BILA</name>
<dbReference type="NCBIfam" id="TIGR00728">
    <property type="entry name" value="OPT_sfam"/>
    <property type="match status" value="1"/>
</dbReference>
<dbReference type="InterPro" id="IPR004648">
    <property type="entry name" value="Oligpept_transpt"/>
</dbReference>
<evidence type="ECO:0008006" key="12">
    <source>
        <dbReference type="Google" id="ProtNLM"/>
    </source>
</evidence>
<evidence type="ECO:0000256" key="1">
    <source>
        <dbReference type="ARBA" id="ARBA00004141"/>
    </source>
</evidence>
<feature type="transmembrane region" description="Helical" evidence="8">
    <location>
        <begin position="691"/>
        <end position="714"/>
    </location>
</feature>
<keyword evidence="4" id="KW-0571">Peptide transport</keyword>
<evidence type="ECO:0000256" key="6">
    <source>
        <dbReference type="ARBA" id="ARBA00022989"/>
    </source>
</evidence>
<feature type="transmembrane region" description="Helical" evidence="8">
    <location>
        <begin position="135"/>
        <end position="158"/>
    </location>
</feature>
<keyword evidence="11" id="KW-1185">Reference proteome</keyword>
<feature type="transmembrane region" description="Helical" evidence="8">
    <location>
        <begin position="376"/>
        <end position="400"/>
    </location>
</feature>